<dbReference type="EMBL" id="CH479179">
    <property type="protein sequence ID" value="EDW23862.1"/>
    <property type="molecule type" value="Genomic_DNA"/>
</dbReference>
<dbReference type="AlphaFoldDB" id="B4G6A3"/>
<gene>
    <name evidence="1" type="primary">Dper\GL23694</name>
    <name evidence="1" type="ORF">Dper_GL23694</name>
</gene>
<keyword evidence="2" id="KW-1185">Reference proteome</keyword>
<proteinExistence type="predicted"/>
<reference evidence="1 2" key="1">
    <citation type="journal article" date="2007" name="Nature">
        <title>Evolution of genes and genomes on the Drosophila phylogeny.</title>
        <authorList>
            <consortium name="Drosophila 12 Genomes Consortium"/>
            <person name="Clark A.G."/>
            <person name="Eisen M.B."/>
            <person name="Smith D.R."/>
            <person name="Bergman C.M."/>
            <person name="Oliver B."/>
            <person name="Markow T.A."/>
            <person name="Kaufman T.C."/>
            <person name="Kellis M."/>
            <person name="Gelbart W."/>
            <person name="Iyer V.N."/>
            <person name="Pollard D.A."/>
            <person name="Sackton T.B."/>
            <person name="Larracuente A.M."/>
            <person name="Singh N.D."/>
            <person name="Abad J.P."/>
            <person name="Abt D.N."/>
            <person name="Adryan B."/>
            <person name="Aguade M."/>
            <person name="Akashi H."/>
            <person name="Anderson W.W."/>
            <person name="Aquadro C.F."/>
            <person name="Ardell D.H."/>
            <person name="Arguello R."/>
            <person name="Artieri C.G."/>
            <person name="Barbash D.A."/>
            <person name="Barker D."/>
            <person name="Barsanti P."/>
            <person name="Batterham P."/>
            <person name="Batzoglou S."/>
            <person name="Begun D."/>
            <person name="Bhutkar A."/>
            <person name="Blanco E."/>
            <person name="Bosak S.A."/>
            <person name="Bradley R.K."/>
            <person name="Brand A.D."/>
            <person name="Brent M.R."/>
            <person name="Brooks A.N."/>
            <person name="Brown R.H."/>
            <person name="Butlin R.K."/>
            <person name="Caggese C."/>
            <person name="Calvi B.R."/>
            <person name="Bernardo de Carvalho A."/>
            <person name="Caspi A."/>
            <person name="Castrezana S."/>
            <person name="Celniker S.E."/>
            <person name="Chang J.L."/>
            <person name="Chapple C."/>
            <person name="Chatterji S."/>
            <person name="Chinwalla A."/>
            <person name="Civetta A."/>
            <person name="Clifton S.W."/>
            <person name="Comeron J.M."/>
            <person name="Costello J.C."/>
            <person name="Coyne J.A."/>
            <person name="Daub J."/>
            <person name="David R.G."/>
            <person name="Delcher A.L."/>
            <person name="Delehaunty K."/>
            <person name="Do C.B."/>
            <person name="Ebling H."/>
            <person name="Edwards K."/>
            <person name="Eickbush T."/>
            <person name="Evans J.D."/>
            <person name="Filipski A."/>
            <person name="Findeiss S."/>
            <person name="Freyhult E."/>
            <person name="Fulton L."/>
            <person name="Fulton R."/>
            <person name="Garcia A.C."/>
            <person name="Gardiner A."/>
            <person name="Garfield D.A."/>
            <person name="Garvin B.E."/>
            <person name="Gibson G."/>
            <person name="Gilbert D."/>
            <person name="Gnerre S."/>
            <person name="Godfrey J."/>
            <person name="Good R."/>
            <person name="Gotea V."/>
            <person name="Gravely B."/>
            <person name="Greenberg A.J."/>
            <person name="Griffiths-Jones S."/>
            <person name="Gross S."/>
            <person name="Guigo R."/>
            <person name="Gustafson E.A."/>
            <person name="Haerty W."/>
            <person name="Hahn M.W."/>
            <person name="Halligan D.L."/>
            <person name="Halpern A.L."/>
            <person name="Halter G.M."/>
            <person name="Han M.V."/>
            <person name="Heger A."/>
            <person name="Hillier L."/>
            <person name="Hinrichs A.S."/>
            <person name="Holmes I."/>
            <person name="Hoskins R.A."/>
            <person name="Hubisz M.J."/>
            <person name="Hultmark D."/>
            <person name="Huntley M.A."/>
            <person name="Jaffe D.B."/>
            <person name="Jagadeeshan S."/>
            <person name="Jeck W.R."/>
            <person name="Johnson J."/>
            <person name="Jones C.D."/>
            <person name="Jordan W.C."/>
            <person name="Karpen G.H."/>
            <person name="Kataoka E."/>
            <person name="Keightley P.D."/>
            <person name="Kheradpour P."/>
            <person name="Kirkness E.F."/>
            <person name="Koerich L.B."/>
            <person name="Kristiansen K."/>
            <person name="Kudrna D."/>
            <person name="Kulathinal R.J."/>
            <person name="Kumar S."/>
            <person name="Kwok R."/>
            <person name="Lander E."/>
            <person name="Langley C.H."/>
            <person name="Lapoint R."/>
            <person name="Lazzaro B.P."/>
            <person name="Lee S.J."/>
            <person name="Levesque L."/>
            <person name="Li R."/>
            <person name="Lin C.F."/>
            <person name="Lin M.F."/>
            <person name="Lindblad-Toh K."/>
            <person name="Llopart A."/>
            <person name="Long M."/>
            <person name="Low L."/>
            <person name="Lozovsky E."/>
            <person name="Lu J."/>
            <person name="Luo M."/>
            <person name="Machado C.A."/>
            <person name="Makalowski W."/>
            <person name="Marzo M."/>
            <person name="Matsuda M."/>
            <person name="Matzkin L."/>
            <person name="McAllister B."/>
            <person name="McBride C.S."/>
            <person name="McKernan B."/>
            <person name="McKernan K."/>
            <person name="Mendez-Lago M."/>
            <person name="Minx P."/>
            <person name="Mollenhauer M.U."/>
            <person name="Montooth K."/>
            <person name="Mount S.M."/>
            <person name="Mu X."/>
            <person name="Myers E."/>
            <person name="Negre B."/>
            <person name="Newfeld S."/>
            <person name="Nielsen R."/>
            <person name="Noor M.A."/>
            <person name="O'Grady P."/>
            <person name="Pachter L."/>
            <person name="Papaceit M."/>
            <person name="Parisi M.J."/>
            <person name="Parisi M."/>
            <person name="Parts L."/>
            <person name="Pedersen J.S."/>
            <person name="Pesole G."/>
            <person name="Phillippy A.M."/>
            <person name="Ponting C.P."/>
            <person name="Pop M."/>
            <person name="Porcelli D."/>
            <person name="Powell J.R."/>
            <person name="Prohaska S."/>
            <person name="Pruitt K."/>
            <person name="Puig M."/>
            <person name="Quesneville H."/>
            <person name="Ram K.R."/>
            <person name="Rand D."/>
            <person name="Rasmussen M.D."/>
            <person name="Reed L.K."/>
            <person name="Reenan R."/>
            <person name="Reily A."/>
            <person name="Remington K.A."/>
            <person name="Rieger T.T."/>
            <person name="Ritchie M.G."/>
            <person name="Robin C."/>
            <person name="Rogers Y.H."/>
            <person name="Rohde C."/>
            <person name="Rozas J."/>
            <person name="Rubenfield M.J."/>
            <person name="Ruiz A."/>
            <person name="Russo S."/>
            <person name="Salzberg S.L."/>
            <person name="Sanchez-Gracia A."/>
            <person name="Saranga D.J."/>
            <person name="Sato H."/>
            <person name="Schaeffer S.W."/>
            <person name="Schatz M.C."/>
            <person name="Schlenke T."/>
            <person name="Schwartz R."/>
            <person name="Segarra C."/>
            <person name="Singh R.S."/>
            <person name="Sirot L."/>
            <person name="Sirota M."/>
            <person name="Sisneros N.B."/>
            <person name="Smith C.D."/>
            <person name="Smith T.F."/>
            <person name="Spieth J."/>
            <person name="Stage D.E."/>
            <person name="Stark A."/>
            <person name="Stephan W."/>
            <person name="Strausberg R.L."/>
            <person name="Strempel S."/>
            <person name="Sturgill D."/>
            <person name="Sutton G."/>
            <person name="Sutton G.G."/>
            <person name="Tao W."/>
            <person name="Teichmann S."/>
            <person name="Tobari Y.N."/>
            <person name="Tomimura Y."/>
            <person name="Tsolas J.M."/>
            <person name="Valente V.L."/>
            <person name="Venter E."/>
            <person name="Venter J.C."/>
            <person name="Vicario S."/>
            <person name="Vieira F.G."/>
            <person name="Vilella A.J."/>
            <person name="Villasante A."/>
            <person name="Walenz B."/>
            <person name="Wang J."/>
            <person name="Wasserman M."/>
            <person name="Watts T."/>
            <person name="Wilson D."/>
            <person name="Wilson R.K."/>
            <person name="Wing R.A."/>
            <person name="Wolfner M.F."/>
            <person name="Wong A."/>
            <person name="Wong G.K."/>
            <person name="Wu C.I."/>
            <person name="Wu G."/>
            <person name="Yamamoto D."/>
            <person name="Yang H.P."/>
            <person name="Yang S.P."/>
            <person name="Yorke J.A."/>
            <person name="Yoshida K."/>
            <person name="Zdobnov E."/>
            <person name="Zhang P."/>
            <person name="Zhang Y."/>
            <person name="Zimin A.V."/>
            <person name="Baldwin J."/>
            <person name="Abdouelleil A."/>
            <person name="Abdulkadir J."/>
            <person name="Abebe A."/>
            <person name="Abera B."/>
            <person name="Abreu J."/>
            <person name="Acer S.C."/>
            <person name="Aftuck L."/>
            <person name="Alexander A."/>
            <person name="An P."/>
            <person name="Anderson E."/>
            <person name="Anderson S."/>
            <person name="Arachi H."/>
            <person name="Azer M."/>
            <person name="Bachantsang P."/>
            <person name="Barry A."/>
            <person name="Bayul T."/>
            <person name="Berlin A."/>
            <person name="Bessette D."/>
            <person name="Bloom T."/>
            <person name="Blye J."/>
            <person name="Boguslavskiy L."/>
            <person name="Bonnet C."/>
            <person name="Boukhgalter B."/>
            <person name="Bourzgui I."/>
            <person name="Brown A."/>
            <person name="Cahill P."/>
            <person name="Channer S."/>
            <person name="Cheshatsang Y."/>
            <person name="Chuda L."/>
            <person name="Citroen M."/>
            <person name="Collymore A."/>
            <person name="Cooke P."/>
            <person name="Costello M."/>
            <person name="D'Aco K."/>
            <person name="Daza R."/>
            <person name="De Haan G."/>
            <person name="DeGray S."/>
            <person name="DeMaso C."/>
            <person name="Dhargay N."/>
            <person name="Dooley K."/>
            <person name="Dooley E."/>
            <person name="Doricent M."/>
            <person name="Dorje P."/>
            <person name="Dorjee K."/>
            <person name="Dupes A."/>
            <person name="Elong R."/>
            <person name="Falk J."/>
            <person name="Farina A."/>
            <person name="Faro S."/>
            <person name="Ferguson D."/>
            <person name="Fisher S."/>
            <person name="Foley C.D."/>
            <person name="Franke A."/>
            <person name="Friedrich D."/>
            <person name="Gadbois L."/>
            <person name="Gearin G."/>
            <person name="Gearin C.R."/>
            <person name="Giannoukos G."/>
            <person name="Goode T."/>
            <person name="Graham J."/>
            <person name="Grandbois E."/>
            <person name="Grewal S."/>
            <person name="Gyaltsen K."/>
            <person name="Hafez N."/>
            <person name="Hagos B."/>
            <person name="Hall J."/>
            <person name="Henson C."/>
            <person name="Hollinger A."/>
            <person name="Honan T."/>
            <person name="Huard M.D."/>
            <person name="Hughes L."/>
            <person name="Hurhula B."/>
            <person name="Husby M.E."/>
            <person name="Kamat A."/>
            <person name="Kanga B."/>
            <person name="Kashin S."/>
            <person name="Khazanovich D."/>
            <person name="Kisner P."/>
            <person name="Lance K."/>
            <person name="Lara M."/>
            <person name="Lee W."/>
            <person name="Lennon N."/>
            <person name="Letendre F."/>
            <person name="LeVine R."/>
            <person name="Lipovsky A."/>
            <person name="Liu X."/>
            <person name="Liu J."/>
            <person name="Liu S."/>
            <person name="Lokyitsang T."/>
            <person name="Lokyitsang Y."/>
            <person name="Lubonja R."/>
            <person name="Lui A."/>
            <person name="MacDonald P."/>
            <person name="Magnisalis V."/>
            <person name="Maru K."/>
            <person name="Matthews C."/>
            <person name="McCusker W."/>
            <person name="McDonough S."/>
            <person name="Mehta T."/>
            <person name="Meldrim J."/>
            <person name="Meneus L."/>
            <person name="Mihai O."/>
            <person name="Mihalev A."/>
            <person name="Mihova T."/>
            <person name="Mittelman R."/>
            <person name="Mlenga V."/>
            <person name="Montmayeur A."/>
            <person name="Mulrain L."/>
            <person name="Navidi A."/>
            <person name="Naylor J."/>
            <person name="Negash T."/>
            <person name="Nguyen T."/>
            <person name="Nguyen N."/>
            <person name="Nicol R."/>
            <person name="Norbu C."/>
            <person name="Norbu N."/>
            <person name="Novod N."/>
            <person name="O'Neill B."/>
            <person name="Osman S."/>
            <person name="Markiewicz E."/>
            <person name="Oyono O.L."/>
            <person name="Patti C."/>
            <person name="Phunkhang P."/>
            <person name="Pierre F."/>
            <person name="Priest M."/>
            <person name="Raghuraman S."/>
            <person name="Rege F."/>
            <person name="Reyes R."/>
            <person name="Rise C."/>
            <person name="Rogov P."/>
            <person name="Ross K."/>
            <person name="Ryan E."/>
            <person name="Settipalli S."/>
            <person name="Shea T."/>
            <person name="Sherpa N."/>
            <person name="Shi L."/>
            <person name="Shih D."/>
            <person name="Sparrow T."/>
            <person name="Spaulding J."/>
            <person name="Stalker J."/>
            <person name="Stange-Thomann N."/>
            <person name="Stavropoulos S."/>
            <person name="Stone C."/>
            <person name="Strader C."/>
            <person name="Tesfaye S."/>
            <person name="Thomson T."/>
            <person name="Thoulutsang Y."/>
            <person name="Thoulutsang D."/>
            <person name="Topham K."/>
            <person name="Topping I."/>
            <person name="Tsamla T."/>
            <person name="Vassiliev H."/>
            <person name="Vo A."/>
            <person name="Wangchuk T."/>
            <person name="Wangdi T."/>
            <person name="Weiand M."/>
            <person name="Wilkinson J."/>
            <person name="Wilson A."/>
            <person name="Yadav S."/>
            <person name="Young G."/>
            <person name="Yu Q."/>
            <person name="Zembek L."/>
            <person name="Zhong D."/>
            <person name="Zimmer A."/>
            <person name="Zwirko Z."/>
            <person name="Jaffe D.B."/>
            <person name="Alvarez P."/>
            <person name="Brockman W."/>
            <person name="Butler J."/>
            <person name="Chin C."/>
            <person name="Gnerre S."/>
            <person name="Grabherr M."/>
            <person name="Kleber M."/>
            <person name="Mauceli E."/>
            <person name="MacCallum I."/>
        </authorList>
    </citation>
    <scope>NUCLEOTIDE SEQUENCE [LARGE SCALE GENOMIC DNA]</scope>
    <source>
        <strain evidence="2">MSH-3 / Tucson 14011-0111.49</strain>
    </source>
</reference>
<dbReference type="Proteomes" id="UP000008744">
    <property type="component" value="Unassembled WGS sequence"/>
</dbReference>
<protein>
    <submittedName>
        <fullName evidence="1">GL23694</fullName>
    </submittedName>
</protein>
<sequence>MSDNIKKIVEKADLVAKNSGINMDVPDSSNLGIGLPPARKIQELQEDDDPKCKVCKESLKESAEVMKTLPGMSAEGVPFAYFGLRSD</sequence>
<evidence type="ECO:0000313" key="1">
    <source>
        <dbReference type="EMBL" id="EDW23862.1"/>
    </source>
</evidence>
<name>B4G6A3_DROPE</name>
<accession>B4G6A3</accession>
<dbReference type="HOGENOM" id="CLU_2515045_0_0_1"/>
<evidence type="ECO:0000313" key="2">
    <source>
        <dbReference type="Proteomes" id="UP000008744"/>
    </source>
</evidence>
<organism evidence="2">
    <name type="scientific">Drosophila persimilis</name>
    <name type="common">Fruit fly</name>
    <dbReference type="NCBI Taxonomy" id="7234"/>
    <lineage>
        <taxon>Eukaryota</taxon>
        <taxon>Metazoa</taxon>
        <taxon>Ecdysozoa</taxon>
        <taxon>Arthropoda</taxon>
        <taxon>Hexapoda</taxon>
        <taxon>Insecta</taxon>
        <taxon>Pterygota</taxon>
        <taxon>Neoptera</taxon>
        <taxon>Endopterygota</taxon>
        <taxon>Diptera</taxon>
        <taxon>Brachycera</taxon>
        <taxon>Muscomorpha</taxon>
        <taxon>Ephydroidea</taxon>
        <taxon>Drosophilidae</taxon>
        <taxon>Drosophila</taxon>
        <taxon>Sophophora</taxon>
    </lineage>
</organism>
<dbReference type="OMA" id="CAFCLFG"/>